<dbReference type="EMBL" id="AP005918">
    <property type="protein sequence ID" value="BAD10716.1"/>
    <property type="molecule type" value="Genomic_DNA"/>
</dbReference>
<gene>
    <name evidence="1" type="primary">P0419H09.26</name>
</gene>
<dbReference type="Proteomes" id="UP000000763">
    <property type="component" value="Chromosome 8"/>
</dbReference>
<evidence type="ECO:0000313" key="1">
    <source>
        <dbReference type="EMBL" id="BAD10716.1"/>
    </source>
</evidence>
<organism evidence="1 2">
    <name type="scientific">Oryza sativa subsp. japonica</name>
    <name type="common">Rice</name>
    <dbReference type="NCBI Taxonomy" id="39947"/>
    <lineage>
        <taxon>Eukaryota</taxon>
        <taxon>Viridiplantae</taxon>
        <taxon>Streptophyta</taxon>
        <taxon>Embryophyta</taxon>
        <taxon>Tracheophyta</taxon>
        <taxon>Spermatophyta</taxon>
        <taxon>Magnoliopsida</taxon>
        <taxon>Liliopsida</taxon>
        <taxon>Poales</taxon>
        <taxon>Poaceae</taxon>
        <taxon>BOP clade</taxon>
        <taxon>Oryzoideae</taxon>
        <taxon>Oryzeae</taxon>
        <taxon>Oryzinae</taxon>
        <taxon>Oryza</taxon>
        <taxon>Oryza sativa</taxon>
    </lineage>
</organism>
<reference evidence="2" key="2">
    <citation type="journal article" date="2008" name="Nucleic Acids Res.">
        <title>The rice annotation project database (RAP-DB): 2008 update.</title>
        <authorList>
            <consortium name="The rice annotation project (RAP)"/>
        </authorList>
    </citation>
    <scope>GENOME REANNOTATION</scope>
    <source>
        <strain evidence="2">cv. Nipponbare</strain>
    </source>
</reference>
<reference evidence="2" key="1">
    <citation type="journal article" date="2005" name="Nature">
        <title>The map-based sequence of the rice genome.</title>
        <authorList>
            <consortium name="International rice genome sequencing project (IRGSP)"/>
            <person name="Matsumoto T."/>
            <person name="Wu J."/>
            <person name="Kanamori H."/>
            <person name="Katayose Y."/>
            <person name="Fujisawa M."/>
            <person name="Namiki N."/>
            <person name="Mizuno H."/>
            <person name="Yamamoto K."/>
            <person name="Antonio B.A."/>
            <person name="Baba T."/>
            <person name="Sakata K."/>
            <person name="Nagamura Y."/>
            <person name="Aoki H."/>
            <person name="Arikawa K."/>
            <person name="Arita K."/>
            <person name="Bito T."/>
            <person name="Chiden Y."/>
            <person name="Fujitsuka N."/>
            <person name="Fukunaka R."/>
            <person name="Hamada M."/>
            <person name="Harada C."/>
            <person name="Hayashi A."/>
            <person name="Hijishita S."/>
            <person name="Honda M."/>
            <person name="Hosokawa S."/>
            <person name="Ichikawa Y."/>
            <person name="Idonuma A."/>
            <person name="Iijima M."/>
            <person name="Ikeda M."/>
            <person name="Ikeno M."/>
            <person name="Ito K."/>
            <person name="Ito S."/>
            <person name="Ito T."/>
            <person name="Ito Y."/>
            <person name="Ito Y."/>
            <person name="Iwabuchi A."/>
            <person name="Kamiya K."/>
            <person name="Karasawa W."/>
            <person name="Kurita K."/>
            <person name="Katagiri S."/>
            <person name="Kikuta A."/>
            <person name="Kobayashi H."/>
            <person name="Kobayashi N."/>
            <person name="Machita K."/>
            <person name="Maehara T."/>
            <person name="Masukawa M."/>
            <person name="Mizubayashi T."/>
            <person name="Mukai Y."/>
            <person name="Nagasaki H."/>
            <person name="Nagata Y."/>
            <person name="Naito S."/>
            <person name="Nakashima M."/>
            <person name="Nakama Y."/>
            <person name="Nakamichi Y."/>
            <person name="Nakamura M."/>
            <person name="Meguro A."/>
            <person name="Negishi M."/>
            <person name="Ohta I."/>
            <person name="Ohta T."/>
            <person name="Okamoto M."/>
            <person name="Ono N."/>
            <person name="Saji S."/>
            <person name="Sakaguchi M."/>
            <person name="Sakai K."/>
            <person name="Shibata M."/>
            <person name="Shimokawa T."/>
            <person name="Song J."/>
            <person name="Takazaki Y."/>
            <person name="Terasawa K."/>
            <person name="Tsugane M."/>
            <person name="Tsuji K."/>
            <person name="Ueda S."/>
            <person name="Waki K."/>
            <person name="Yamagata H."/>
            <person name="Yamamoto M."/>
            <person name="Yamamoto S."/>
            <person name="Yamane H."/>
            <person name="Yoshiki S."/>
            <person name="Yoshihara R."/>
            <person name="Yukawa K."/>
            <person name="Zhong H."/>
            <person name="Yano M."/>
            <person name="Yuan Q."/>
            <person name="Ouyang S."/>
            <person name="Liu J."/>
            <person name="Jones K.M."/>
            <person name="Gansberger K."/>
            <person name="Moffat K."/>
            <person name="Hill J."/>
            <person name="Bera J."/>
            <person name="Fadrosh D."/>
            <person name="Jin S."/>
            <person name="Johri S."/>
            <person name="Kim M."/>
            <person name="Overton L."/>
            <person name="Reardon M."/>
            <person name="Tsitrin T."/>
            <person name="Vuong H."/>
            <person name="Weaver B."/>
            <person name="Ciecko A."/>
            <person name="Tallon L."/>
            <person name="Jackson J."/>
            <person name="Pai G."/>
            <person name="Aken S.V."/>
            <person name="Utterback T."/>
            <person name="Reidmuller S."/>
            <person name="Feldblyum T."/>
            <person name="Hsiao J."/>
            <person name="Zismann V."/>
            <person name="Iobst S."/>
            <person name="de Vazeille A.R."/>
            <person name="Buell C.R."/>
            <person name="Ying K."/>
            <person name="Li Y."/>
            <person name="Lu T."/>
            <person name="Huang Y."/>
            <person name="Zhao Q."/>
            <person name="Feng Q."/>
            <person name="Zhang L."/>
            <person name="Zhu J."/>
            <person name="Weng Q."/>
            <person name="Mu J."/>
            <person name="Lu Y."/>
            <person name="Fan D."/>
            <person name="Liu Y."/>
            <person name="Guan J."/>
            <person name="Zhang Y."/>
            <person name="Yu S."/>
            <person name="Liu X."/>
            <person name="Zhang Y."/>
            <person name="Hong G."/>
            <person name="Han B."/>
            <person name="Choisne N."/>
            <person name="Demange N."/>
            <person name="Orjeda G."/>
            <person name="Samain S."/>
            <person name="Cattolico L."/>
            <person name="Pelletier E."/>
            <person name="Couloux A."/>
            <person name="Segurens B."/>
            <person name="Wincker P."/>
            <person name="D'Hont A."/>
            <person name="Scarpelli C."/>
            <person name="Weissenbach J."/>
            <person name="Salanoubat M."/>
            <person name="Quetier F."/>
            <person name="Yu Y."/>
            <person name="Kim H.R."/>
            <person name="Rambo T."/>
            <person name="Currie J."/>
            <person name="Collura K."/>
            <person name="Luo M."/>
            <person name="Yang T."/>
            <person name="Ammiraju J.S.S."/>
            <person name="Engler F."/>
            <person name="Soderlund C."/>
            <person name="Wing R.A."/>
            <person name="Palmer L.E."/>
            <person name="de la Bastide M."/>
            <person name="Spiegel L."/>
            <person name="Nascimento L."/>
            <person name="Zutavern T."/>
            <person name="O'Shaughnessy A."/>
            <person name="Dike S."/>
            <person name="Dedhia N."/>
            <person name="Preston R."/>
            <person name="Balija V."/>
            <person name="McCombie W.R."/>
            <person name="Chow T."/>
            <person name="Chen H."/>
            <person name="Chung M."/>
            <person name="Chen C."/>
            <person name="Shaw J."/>
            <person name="Wu H."/>
            <person name="Hsiao K."/>
            <person name="Chao Y."/>
            <person name="Chu M."/>
            <person name="Cheng C."/>
            <person name="Hour A."/>
            <person name="Lee P."/>
            <person name="Lin S."/>
            <person name="Lin Y."/>
            <person name="Liou J."/>
            <person name="Liu S."/>
            <person name="Hsing Y."/>
            <person name="Raghuvanshi S."/>
            <person name="Mohanty A."/>
            <person name="Bharti A.K."/>
            <person name="Gaur A."/>
            <person name="Gupta V."/>
            <person name="Kumar D."/>
            <person name="Ravi V."/>
            <person name="Vij S."/>
            <person name="Kapur A."/>
            <person name="Khurana P."/>
            <person name="Khurana P."/>
            <person name="Khurana J.P."/>
            <person name="Tyagi A.K."/>
            <person name="Gaikwad K."/>
            <person name="Singh A."/>
            <person name="Dalal V."/>
            <person name="Srivastava S."/>
            <person name="Dixit A."/>
            <person name="Pal A.K."/>
            <person name="Ghazi I.A."/>
            <person name="Yadav M."/>
            <person name="Pandit A."/>
            <person name="Bhargava A."/>
            <person name="Sureshbabu K."/>
            <person name="Batra K."/>
            <person name="Sharma T.R."/>
            <person name="Mohapatra T."/>
            <person name="Singh N.K."/>
            <person name="Messing J."/>
            <person name="Nelson A.B."/>
            <person name="Fuks G."/>
            <person name="Kavchok S."/>
            <person name="Keizer G."/>
            <person name="Linton E."/>
            <person name="Llaca V."/>
            <person name="Song R."/>
            <person name="Tanyolac B."/>
            <person name="Young S."/>
            <person name="Ho-Il K."/>
            <person name="Hahn J.H."/>
            <person name="Sangsakoo G."/>
            <person name="Vanavichit A."/>
            <person name="de Mattos Luiz.A.T."/>
            <person name="Zimmer P.D."/>
            <person name="Malone G."/>
            <person name="Dellagostin O."/>
            <person name="de Oliveira A.C."/>
            <person name="Bevan M."/>
            <person name="Bancroft I."/>
            <person name="Minx P."/>
            <person name="Cordum H."/>
            <person name="Wilson R."/>
            <person name="Cheng Z."/>
            <person name="Jin W."/>
            <person name="Jiang J."/>
            <person name="Leong S.A."/>
            <person name="Iwama H."/>
            <person name="Gojobori T."/>
            <person name="Itoh T."/>
            <person name="Niimura Y."/>
            <person name="Fujii Y."/>
            <person name="Habara T."/>
            <person name="Sakai H."/>
            <person name="Sato Y."/>
            <person name="Wilson G."/>
            <person name="Kumar K."/>
            <person name="McCouch S."/>
            <person name="Juretic N."/>
            <person name="Hoen D."/>
            <person name="Wright S."/>
            <person name="Bruskiewich R."/>
            <person name="Bureau T."/>
            <person name="Miyao A."/>
            <person name="Hirochika H."/>
            <person name="Nishikawa T."/>
            <person name="Kadowaki K."/>
            <person name="Sugiura M."/>
            <person name="Burr B."/>
            <person name="Sasaki T."/>
        </authorList>
    </citation>
    <scope>NUCLEOTIDE SEQUENCE [LARGE SCALE GENOMIC DNA]</scope>
    <source>
        <strain evidence="2">cv. Nipponbare</strain>
    </source>
</reference>
<protein>
    <submittedName>
        <fullName evidence="1">Uncharacterized protein</fullName>
    </submittedName>
</protein>
<sequence length="76" mass="8506">MVGYSWLGSVRRRPLPRTALLSSLSAVLSAANRSRLRARDTAAASRDEPYVRTHALLLHSYYTRFTCADALPAPFR</sequence>
<proteinExistence type="predicted"/>
<name>Q6YTS5_ORYSJ</name>
<accession>Q6YTS5</accession>
<evidence type="ECO:0000313" key="2">
    <source>
        <dbReference type="Proteomes" id="UP000000763"/>
    </source>
</evidence>
<dbReference type="AlphaFoldDB" id="Q6YTS5"/>